<dbReference type="InterPro" id="IPR017871">
    <property type="entry name" value="ABC_transporter-like_CS"/>
</dbReference>
<dbReference type="SMART" id="SM00382">
    <property type="entry name" value="AAA"/>
    <property type="match status" value="1"/>
</dbReference>
<protein>
    <submittedName>
        <fullName evidence="6">ABC transporter ATP-binding protein</fullName>
    </submittedName>
</protein>
<keyword evidence="3" id="KW-0547">Nucleotide-binding</keyword>
<evidence type="ECO:0000313" key="7">
    <source>
        <dbReference type="Proteomes" id="UP000604765"/>
    </source>
</evidence>
<dbReference type="Pfam" id="PF00005">
    <property type="entry name" value="ABC_tran"/>
    <property type="match status" value="1"/>
</dbReference>
<feature type="domain" description="ABC transporter" evidence="5">
    <location>
        <begin position="3"/>
        <end position="232"/>
    </location>
</feature>
<dbReference type="Gene3D" id="3.40.50.300">
    <property type="entry name" value="P-loop containing nucleotide triphosphate hydrolases"/>
    <property type="match status" value="1"/>
</dbReference>
<dbReference type="EMBL" id="BNJR01000010">
    <property type="protein sequence ID" value="GHP13564.1"/>
    <property type="molecule type" value="Genomic_DNA"/>
</dbReference>
<evidence type="ECO:0000256" key="4">
    <source>
        <dbReference type="ARBA" id="ARBA00022840"/>
    </source>
</evidence>
<comment type="similarity">
    <text evidence="1">Belongs to the ABC transporter superfamily.</text>
</comment>
<dbReference type="PANTHER" id="PTHR43335">
    <property type="entry name" value="ABC TRANSPORTER, ATP-BINDING PROTEIN"/>
    <property type="match status" value="1"/>
</dbReference>
<evidence type="ECO:0000259" key="5">
    <source>
        <dbReference type="PROSITE" id="PS50893"/>
    </source>
</evidence>
<dbReference type="PROSITE" id="PS50893">
    <property type="entry name" value="ABC_TRANSPORTER_2"/>
    <property type="match status" value="1"/>
</dbReference>
<evidence type="ECO:0000256" key="3">
    <source>
        <dbReference type="ARBA" id="ARBA00022741"/>
    </source>
</evidence>
<name>A0ABQ3W092_9LACO</name>
<keyword evidence="7" id="KW-1185">Reference proteome</keyword>
<sequence length="290" mass="31485">MKLTFNNLSMTYGKNQILNGLTTECHSGELIGLLGPNGAGKTTLIKLLATLASPTGGDVLLDGTSIVAHPNVMRKQLGYLPQQVPYLPNLTAREYLTYIAAIKHVPKTQTKPQIENLLSQMHLQATGNKRIKDFSGGMRQRVGIAATLLNDPQIIIADEPTAGLDPEERVSLRNIFAELANDHLVIIATHIVSDIEAIATNLLLIQAGQFRYDGTPADLLKRSTGTVWEYRVDDNHLPANLNKGARSLIQRADGIHVREIAAHTPSQLAKPVAADLEEACLGVFKGVIQL</sequence>
<dbReference type="PROSITE" id="PS00211">
    <property type="entry name" value="ABC_TRANSPORTER_1"/>
    <property type="match status" value="1"/>
</dbReference>
<dbReference type="PANTHER" id="PTHR43335:SF2">
    <property type="entry name" value="ABC TRANSPORTER, ATP-BINDING PROTEIN"/>
    <property type="match status" value="1"/>
</dbReference>
<keyword evidence="2" id="KW-0813">Transport</keyword>
<reference evidence="6 7" key="1">
    <citation type="journal article" date="2021" name="Int. J. Syst. Evol. Microbiol.">
        <title>Lentilactobacillus fungorum sp. nov., isolated from spent mushroom substrates.</title>
        <authorList>
            <person name="Tohno M."/>
            <person name="Tanizawa Y."/>
            <person name="Kojima Y."/>
            <person name="Sakamoto M."/>
            <person name="Ohkuma M."/>
            <person name="Kobayashi H."/>
        </authorList>
    </citation>
    <scope>NUCLEOTIDE SEQUENCE [LARGE SCALE GENOMIC DNA]</scope>
    <source>
        <strain evidence="6 7">YK48G</strain>
    </source>
</reference>
<proteinExistence type="inferred from homology"/>
<accession>A0ABQ3W092</accession>
<comment type="caution">
    <text evidence="6">The sequence shown here is derived from an EMBL/GenBank/DDBJ whole genome shotgun (WGS) entry which is preliminary data.</text>
</comment>
<dbReference type="SUPFAM" id="SSF52540">
    <property type="entry name" value="P-loop containing nucleoside triphosphate hydrolases"/>
    <property type="match status" value="1"/>
</dbReference>
<organism evidence="6 7">
    <name type="scientific">Lentilactobacillus fungorum</name>
    <dbReference type="NCBI Taxonomy" id="2201250"/>
    <lineage>
        <taxon>Bacteria</taxon>
        <taxon>Bacillati</taxon>
        <taxon>Bacillota</taxon>
        <taxon>Bacilli</taxon>
        <taxon>Lactobacillales</taxon>
        <taxon>Lactobacillaceae</taxon>
        <taxon>Lentilactobacillus</taxon>
    </lineage>
</organism>
<dbReference type="InterPro" id="IPR027417">
    <property type="entry name" value="P-loop_NTPase"/>
</dbReference>
<dbReference type="Proteomes" id="UP000604765">
    <property type="component" value="Unassembled WGS sequence"/>
</dbReference>
<gene>
    <name evidence="6" type="ORF">YK48G_09890</name>
</gene>
<evidence type="ECO:0000256" key="2">
    <source>
        <dbReference type="ARBA" id="ARBA00022448"/>
    </source>
</evidence>
<evidence type="ECO:0000256" key="1">
    <source>
        <dbReference type="ARBA" id="ARBA00005417"/>
    </source>
</evidence>
<dbReference type="GO" id="GO:0005524">
    <property type="term" value="F:ATP binding"/>
    <property type="evidence" value="ECO:0007669"/>
    <property type="project" value="UniProtKB-KW"/>
</dbReference>
<evidence type="ECO:0000313" key="6">
    <source>
        <dbReference type="EMBL" id="GHP13564.1"/>
    </source>
</evidence>
<dbReference type="RefSeq" id="WP_203629602.1">
    <property type="nucleotide sequence ID" value="NZ_BNJR01000010.1"/>
</dbReference>
<keyword evidence="4 6" id="KW-0067">ATP-binding</keyword>
<dbReference type="InterPro" id="IPR003593">
    <property type="entry name" value="AAA+_ATPase"/>
</dbReference>
<dbReference type="InterPro" id="IPR003439">
    <property type="entry name" value="ABC_transporter-like_ATP-bd"/>
</dbReference>